<dbReference type="GO" id="GO:0008270">
    <property type="term" value="F:zinc ion binding"/>
    <property type="evidence" value="ECO:0007669"/>
    <property type="project" value="UniProtKB-KW"/>
</dbReference>
<dbReference type="PROSITE" id="PS50966">
    <property type="entry name" value="ZF_SWIM"/>
    <property type="match status" value="1"/>
</dbReference>
<feature type="compositionally biased region" description="Basic residues" evidence="5">
    <location>
        <begin position="178"/>
        <end position="193"/>
    </location>
</feature>
<dbReference type="Pfam" id="PF04434">
    <property type="entry name" value="SWIM"/>
    <property type="match status" value="1"/>
</dbReference>
<gene>
    <name evidence="7" type="ORF">V5N11_012583</name>
</gene>
<dbReference type="InterPro" id="IPR006564">
    <property type="entry name" value="Znf_PMZ"/>
</dbReference>
<keyword evidence="2 4" id="KW-0863">Zinc-finger</keyword>
<feature type="region of interest" description="Disordered" evidence="5">
    <location>
        <begin position="157"/>
        <end position="234"/>
    </location>
</feature>
<keyword evidence="3" id="KW-0862">Zinc</keyword>
<dbReference type="SMART" id="SM00575">
    <property type="entry name" value="ZnF_PMZ"/>
    <property type="match status" value="1"/>
</dbReference>
<dbReference type="Proteomes" id="UP001558713">
    <property type="component" value="Unassembled WGS sequence"/>
</dbReference>
<evidence type="ECO:0000313" key="8">
    <source>
        <dbReference type="Proteomes" id="UP001558713"/>
    </source>
</evidence>
<proteinExistence type="predicted"/>
<comment type="caution">
    <text evidence="7">The sequence shown here is derived from an EMBL/GenBank/DDBJ whole genome shotgun (WGS) entry which is preliminary data.</text>
</comment>
<feature type="compositionally biased region" description="Low complexity" evidence="5">
    <location>
        <begin position="194"/>
        <end position="221"/>
    </location>
</feature>
<evidence type="ECO:0000256" key="1">
    <source>
        <dbReference type="ARBA" id="ARBA00022723"/>
    </source>
</evidence>
<sequence length="234" mass="26628">MALLPMFDVIIAKVAEWFNKHRKSSGEIPHAQKLVPRVDKIMHERCKDALLLTVSELNSYHLEYSVVGLDGNTYLVDLMRKTCSCKCFDIDKYPCVHALAANLINVKGEIDVHELCSKYYWVELWALAYYQTIYPVPHQNHWIVPPEIQEKNALPPLYEKKKGRVQETRFPSVGEHRGRSRRRGSHTRGRGRSRGSSQTEGETSQSGRGSSQSGRGSTQSGRGMGSWFQCSNYV</sequence>
<evidence type="ECO:0000256" key="3">
    <source>
        <dbReference type="ARBA" id="ARBA00022833"/>
    </source>
</evidence>
<evidence type="ECO:0000256" key="2">
    <source>
        <dbReference type="ARBA" id="ARBA00022771"/>
    </source>
</evidence>
<dbReference type="InterPro" id="IPR007527">
    <property type="entry name" value="Znf_SWIM"/>
</dbReference>
<organism evidence="7 8">
    <name type="scientific">Cardamine amara subsp. amara</name>
    <dbReference type="NCBI Taxonomy" id="228776"/>
    <lineage>
        <taxon>Eukaryota</taxon>
        <taxon>Viridiplantae</taxon>
        <taxon>Streptophyta</taxon>
        <taxon>Embryophyta</taxon>
        <taxon>Tracheophyta</taxon>
        <taxon>Spermatophyta</taxon>
        <taxon>Magnoliopsida</taxon>
        <taxon>eudicotyledons</taxon>
        <taxon>Gunneridae</taxon>
        <taxon>Pentapetalae</taxon>
        <taxon>rosids</taxon>
        <taxon>malvids</taxon>
        <taxon>Brassicales</taxon>
        <taxon>Brassicaceae</taxon>
        <taxon>Cardamineae</taxon>
        <taxon>Cardamine</taxon>
    </lineage>
</organism>
<evidence type="ECO:0000256" key="4">
    <source>
        <dbReference type="PROSITE-ProRule" id="PRU00325"/>
    </source>
</evidence>
<feature type="compositionally biased region" description="Basic and acidic residues" evidence="5">
    <location>
        <begin position="158"/>
        <end position="167"/>
    </location>
</feature>
<evidence type="ECO:0000259" key="6">
    <source>
        <dbReference type="PROSITE" id="PS50966"/>
    </source>
</evidence>
<accession>A0ABD1BNA6</accession>
<reference evidence="7 8" key="1">
    <citation type="submission" date="2024-04" db="EMBL/GenBank/DDBJ databases">
        <title>Genome assembly C_amara_ONT_v2.</title>
        <authorList>
            <person name="Yant L."/>
            <person name="Moore C."/>
            <person name="Slenker M."/>
        </authorList>
    </citation>
    <scope>NUCLEOTIDE SEQUENCE [LARGE SCALE GENOMIC DNA]</scope>
    <source>
        <tissue evidence="7">Leaf</tissue>
    </source>
</reference>
<evidence type="ECO:0000313" key="7">
    <source>
        <dbReference type="EMBL" id="KAL1218589.1"/>
    </source>
</evidence>
<feature type="domain" description="SWIM-type" evidence="6">
    <location>
        <begin position="74"/>
        <end position="106"/>
    </location>
</feature>
<keyword evidence="8" id="KW-1185">Reference proteome</keyword>
<name>A0ABD1BNA6_CARAN</name>
<dbReference type="AlphaFoldDB" id="A0ABD1BNA6"/>
<keyword evidence="1" id="KW-0479">Metal-binding</keyword>
<evidence type="ECO:0000256" key="5">
    <source>
        <dbReference type="SAM" id="MobiDB-lite"/>
    </source>
</evidence>
<protein>
    <recommendedName>
        <fullName evidence="6">SWIM-type domain-containing protein</fullName>
    </recommendedName>
</protein>
<dbReference type="EMBL" id="JBANAX010000209">
    <property type="protein sequence ID" value="KAL1218589.1"/>
    <property type="molecule type" value="Genomic_DNA"/>
</dbReference>